<organism evidence="1 2">
    <name type="scientific">Populus deltoides</name>
    <name type="common">Eastern poplar</name>
    <name type="synonym">Eastern cottonwood</name>
    <dbReference type="NCBI Taxonomy" id="3696"/>
    <lineage>
        <taxon>Eukaryota</taxon>
        <taxon>Viridiplantae</taxon>
        <taxon>Streptophyta</taxon>
        <taxon>Embryophyta</taxon>
        <taxon>Tracheophyta</taxon>
        <taxon>Spermatophyta</taxon>
        <taxon>Magnoliopsida</taxon>
        <taxon>eudicotyledons</taxon>
        <taxon>Gunneridae</taxon>
        <taxon>Pentapetalae</taxon>
        <taxon>rosids</taxon>
        <taxon>fabids</taxon>
        <taxon>Malpighiales</taxon>
        <taxon>Salicaceae</taxon>
        <taxon>Saliceae</taxon>
        <taxon>Populus</taxon>
    </lineage>
</organism>
<keyword evidence="2" id="KW-1185">Reference proteome</keyword>
<protein>
    <submittedName>
        <fullName evidence="1">Uncharacterized protein</fullName>
    </submittedName>
</protein>
<dbReference type="AlphaFoldDB" id="A0A8T2ZRN5"/>
<proteinExistence type="predicted"/>
<comment type="caution">
    <text evidence="1">The sequence shown here is derived from an EMBL/GenBank/DDBJ whole genome shotgun (WGS) entry which is preliminary data.</text>
</comment>
<gene>
    <name evidence="1" type="ORF">H0E87_001425</name>
</gene>
<name>A0A8T2ZRN5_POPDE</name>
<dbReference type="Proteomes" id="UP000807159">
    <property type="component" value="Chromosome 1"/>
</dbReference>
<evidence type="ECO:0000313" key="2">
    <source>
        <dbReference type="Proteomes" id="UP000807159"/>
    </source>
</evidence>
<sequence>MVLSLILEKNQPPNPGLFSPFLSSDNTRSGSVLVPPFSRNGGGGGGDCSNSSVDFPGEYPLDDYLLFLDGPSSKNKGFMDPKVQLGGYPRVLQKWRKLQVVHGGENIVEVNGGGVLVGSPREIEEHYLQQQEEMTIMKAAQQHQQQRLAYNK</sequence>
<reference evidence="1" key="1">
    <citation type="journal article" date="2021" name="J. Hered.">
        <title>Genome Assembly of Salicaceae Populus deltoides (Eastern Cottonwood) I-69 Based on Nanopore Sequencing and Hi-C Technologies.</title>
        <authorList>
            <person name="Bai S."/>
            <person name="Wu H."/>
            <person name="Zhang J."/>
            <person name="Pan Z."/>
            <person name="Zhao W."/>
            <person name="Li Z."/>
            <person name="Tong C."/>
        </authorList>
    </citation>
    <scope>NUCLEOTIDE SEQUENCE</scope>
    <source>
        <tissue evidence="1">Leaf</tissue>
    </source>
</reference>
<evidence type="ECO:0000313" key="1">
    <source>
        <dbReference type="EMBL" id="KAH8519971.1"/>
    </source>
</evidence>
<accession>A0A8T2ZRN5</accession>
<dbReference type="EMBL" id="JACEGQ020000001">
    <property type="protein sequence ID" value="KAH8519971.1"/>
    <property type="molecule type" value="Genomic_DNA"/>
</dbReference>